<dbReference type="GO" id="GO:0006606">
    <property type="term" value="P:protein import into nucleus"/>
    <property type="evidence" value="ECO:0007669"/>
    <property type="project" value="TreeGrafter"/>
</dbReference>
<dbReference type="PANTHER" id="PTHR31431:SF1">
    <property type="entry name" value="NUCLEOPORIN NUP188"/>
    <property type="match status" value="1"/>
</dbReference>
<dbReference type="GO" id="GO:0044611">
    <property type="term" value="C:nuclear pore inner ring"/>
    <property type="evidence" value="ECO:0007669"/>
    <property type="project" value="TreeGrafter"/>
</dbReference>
<proteinExistence type="predicted"/>
<dbReference type="EMBL" id="SDMP01000015">
    <property type="protein sequence ID" value="RYR08262.1"/>
    <property type="molecule type" value="Genomic_DNA"/>
</dbReference>
<name>A0A444Z250_ARAHY</name>
<evidence type="ECO:0000313" key="3">
    <source>
        <dbReference type="Proteomes" id="UP000289738"/>
    </source>
</evidence>
<dbReference type="GO" id="GO:0006405">
    <property type="term" value="P:RNA export from nucleus"/>
    <property type="evidence" value="ECO:0007669"/>
    <property type="project" value="TreeGrafter"/>
</dbReference>
<accession>A0A444Z250</accession>
<organism evidence="2 3">
    <name type="scientific">Arachis hypogaea</name>
    <name type="common">Peanut</name>
    <dbReference type="NCBI Taxonomy" id="3818"/>
    <lineage>
        <taxon>Eukaryota</taxon>
        <taxon>Viridiplantae</taxon>
        <taxon>Streptophyta</taxon>
        <taxon>Embryophyta</taxon>
        <taxon>Tracheophyta</taxon>
        <taxon>Spermatophyta</taxon>
        <taxon>Magnoliopsida</taxon>
        <taxon>eudicotyledons</taxon>
        <taxon>Gunneridae</taxon>
        <taxon>Pentapetalae</taxon>
        <taxon>rosids</taxon>
        <taxon>fabids</taxon>
        <taxon>Fabales</taxon>
        <taxon>Fabaceae</taxon>
        <taxon>Papilionoideae</taxon>
        <taxon>50 kb inversion clade</taxon>
        <taxon>dalbergioids sensu lato</taxon>
        <taxon>Dalbergieae</taxon>
        <taxon>Pterocarpus clade</taxon>
        <taxon>Arachis</taxon>
    </lineage>
</organism>
<dbReference type="Proteomes" id="UP000289738">
    <property type="component" value="Chromosome B05"/>
</dbReference>
<feature type="chain" id="PRO_5019249297" evidence="1">
    <location>
        <begin position="27"/>
        <end position="165"/>
    </location>
</feature>
<comment type="caution">
    <text evidence="2">The sequence shown here is derived from an EMBL/GenBank/DDBJ whole genome shotgun (WGS) entry which is preliminary data.</text>
</comment>
<reference evidence="2 3" key="1">
    <citation type="submission" date="2019-01" db="EMBL/GenBank/DDBJ databases">
        <title>Sequencing of cultivated peanut Arachis hypogaea provides insights into genome evolution and oil improvement.</title>
        <authorList>
            <person name="Chen X."/>
        </authorList>
    </citation>
    <scope>NUCLEOTIDE SEQUENCE [LARGE SCALE GENOMIC DNA]</scope>
    <source>
        <strain evidence="3">cv. Fuhuasheng</strain>
        <tissue evidence="2">Leaves</tissue>
    </source>
</reference>
<dbReference type="GO" id="GO:0017056">
    <property type="term" value="F:structural constituent of nuclear pore"/>
    <property type="evidence" value="ECO:0007669"/>
    <property type="project" value="InterPro"/>
</dbReference>
<dbReference type="PANTHER" id="PTHR31431">
    <property type="entry name" value="NUCLEOPORIN NUP188 HOMOLOG"/>
    <property type="match status" value="1"/>
</dbReference>
<gene>
    <name evidence="2" type="ORF">Ahy_B05g075847</name>
</gene>
<keyword evidence="3" id="KW-1185">Reference proteome</keyword>
<feature type="signal peptide" evidence="1">
    <location>
        <begin position="1"/>
        <end position="26"/>
    </location>
</feature>
<dbReference type="InterPro" id="IPR044840">
    <property type="entry name" value="Nup188"/>
</dbReference>
<sequence>MGVFGLMTIPFGLLILLGFLLDKPHTHDFSYRQFICLINFQLVSKELEEFLRLEKKKLENLSPSSDLPPNLVKKLKENHSWFVDLLLRFKPPSQKPKEALNSKKLKIGFHKLTVKPELKDKALQINSYLLLDEVQSYILIERSIKNNSVAPSLMFSEFLHMVSVI</sequence>
<evidence type="ECO:0000313" key="2">
    <source>
        <dbReference type="EMBL" id="RYR08262.1"/>
    </source>
</evidence>
<evidence type="ECO:0000256" key="1">
    <source>
        <dbReference type="SAM" id="SignalP"/>
    </source>
</evidence>
<protein>
    <submittedName>
        <fullName evidence="2">Uncharacterized protein</fullName>
    </submittedName>
</protein>
<keyword evidence="1" id="KW-0732">Signal</keyword>
<dbReference type="AlphaFoldDB" id="A0A444Z250"/>
<dbReference type="STRING" id="3818.A0A444Z250"/>